<evidence type="ECO:0000256" key="1">
    <source>
        <dbReference type="SAM" id="MobiDB-lite"/>
    </source>
</evidence>
<name>A0A4Z2EIC6_9TELE</name>
<gene>
    <name evidence="2" type="ORF">EYF80_061481</name>
</gene>
<reference evidence="2 3" key="1">
    <citation type="submission" date="2019-03" db="EMBL/GenBank/DDBJ databases">
        <title>First draft genome of Liparis tanakae, snailfish: a comprehensive survey of snailfish specific genes.</title>
        <authorList>
            <person name="Kim W."/>
            <person name="Song I."/>
            <person name="Jeong J.-H."/>
            <person name="Kim D."/>
            <person name="Kim S."/>
            <person name="Ryu S."/>
            <person name="Song J.Y."/>
            <person name="Lee S.K."/>
        </authorList>
    </citation>
    <scope>NUCLEOTIDE SEQUENCE [LARGE SCALE GENOMIC DNA]</scope>
    <source>
        <tissue evidence="2">Muscle</tissue>
    </source>
</reference>
<protein>
    <submittedName>
        <fullName evidence="2">Uncharacterized protein</fullName>
    </submittedName>
</protein>
<dbReference type="EMBL" id="SRLO01006962">
    <property type="protein sequence ID" value="TNN28371.1"/>
    <property type="molecule type" value="Genomic_DNA"/>
</dbReference>
<accession>A0A4Z2EIC6</accession>
<sequence>MREIEDKDGQREEEKRRGGGALGRYGKLGYAESENETEGWMKNGFQQPDKSHASRPAGSRPNTCRRGTGTIHHGRNQTGDAVAERGGGATV</sequence>
<evidence type="ECO:0000313" key="2">
    <source>
        <dbReference type="EMBL" id="TNN28371.1"/>
    </source>
</evidence>
<proteinExistence type="predicted"/>
<organism evidence="2 3">
    <name type="scientific">Liparis tanakae</name>
    <name type="common">Tanaka's snailfish</name>
    <dbReference type="NCBI Taxonomy" id="230148"/>
    <lineage>
        <taxon>Eukaryota</taxon>
        <taxon>Metazoa</taxon>
        <taxon>Chordata</taxon>
        <taxon>Craniata</taxon>
        <taxon>Vertebrata</taxon>
        <taxon>Euteleostomi</taxon>
        <taxon>Actinopterygii</taxon>
        <taxon>Neopterygii</taxon>
        <taxon>Teleostei</taxon>
        <taxon>Neoteleostei</taxon>
        <taxon>Acanthomorphata</taxon>
        <taxon>Eupercaria</taxon>
        <taxon>Perciformes</taxon>
        <taxon>Cottioidei</taxon>
        <taxon>Cottales</taxon>
        <taxon>Liparidae</taxon>
        <taxon>Liparis</taxon>
    </lineage>
</organism>
<comment type="caution">
    <text evidence="2">The sequence shown here is derived from an EMBL/GenBank/DDBJ whole genome shotgun (WGS) entry which is preliminary data.</text>
</comment>
<feature type="region of interest" description="Disordered" evidence="1">
    <location>
        <begin position="1"/>
        <end position="91"/>
    </location>
</feature>
<dbReference type="Proteomes" id="UP000314294">
    <property type="component" value="Unassembled WGS sequence"/>
</dbReference>
<feature type="compositionally biased region" description="Basic and acidic residues" evidence="1">
    <location>
        <begin position="1"/>
        <end position="17"/>
    </location>
</feature>
<keyword evidence="3" id="KW-1185">Reference proteome</keyword>
<dbReference type="AlphaFoldDB" id="A0A4Z2EIC6"/>
<evidence type="ECO:0000313" key="3">
    <source>
        <dbReference type="Proteomes" id="UP000314294"/>
    </source>
</evidence>